<feature type="region of interest" description="C-terminal hotdog fold" evidence="8">
    <location>
        <begin position="1666"/>
        <end position="1805"/>
    </location>
</feature>
<dbReference type="Pfam" id="PF00550">
    <property type="entry name" value="PP-binding"/>
    <property type="match status" value="2"/>
</dbReference>
<keyword evidence="14" id="KW-1185">Reference proteome</keyword>
<dbReference type="InterPro" id="IPR032821">
    <property type="entry name" value="PKS_assoc"/>
</dbReference>
<feature type="region of interest" description="Disordered" evidence="9">
    <location>
        <begin position="2381"/>
        <end position="2405"/>
    </location>
</feature>
<dbReference type="InterPro" id="IPR020841">
    <property type="entry name" value="PKS_Beta-ketoAc_synthase_dom"/>
</dbReference>
<dbReference type="InterPro" id="IPR020806">
    <property type="entry name" value="PKS_PP-bd"/>
</dbReference>
<dbReference type="SMART" id="SM00827">
    <property type="entry name" value="PKS_AT"/>
    <property type="match status" value="1"/>
</dbReference>
<feature type="active site" description="Proton donor; for dehydratase activity" evidence="8">
    <location>
        <position position="1726"/>
    </location>
</feature>
<keyword evidence="6" id="KW-0511">Multifunctional enzyme</keyword>
<feature type="domain" description="Carrier" evidence="10">
    <location>
        <begin position="548"/>
        <end position="623"/>
    </location>
</feature>
<dbReference type="SUPFAM" id="SSF53901">
    <property type="entry name" value="Thiolase-like"/>
    <property type="match status" value="1"/>
</dbReference>
<keyword evidence="2" id="KW-0596">Phosphopantetheine</keyword>
<dbReference type="SUPFAM" id="SSF51735">
    <property type="entry name" value="NAD(P)-binding Rossmann-fold domains"/>
    <property type="match status" value="4"/>
</dbReference>
<gene>
    <name evidence="13" type="ORF">ACFPEU_02430</name>
</gene>
<dbReference type="InterPro" id="IPR018201">
    <property type="entry name" value="Ketoacyl_synth_AS"/>
</dbReference>
<dbReference type="Gene3D" id="1.10.1200.10">
    <property type="entry name" value="ACP-like"/>
    <property type="match status" value="2"/>
</dbReference>
<evidence type="ECO:0000259" key="10">
    <source>
        <dbReference type="PROSITE" id="PS50075"/>
    </source>
</evidence>
<dbReference type="PANTHER" id="PTHR43775:SF51">
    <property type="entry name" value="INACTIVE PHENOLPHTHIOCEROL SYNTHESIS POLYKETIDE SYNTHASE TYPE I PKS1-RELATED"/>
    <property type="match status" value="1"/>
</dbReference>
<dbReference type="Pfam" id="PF08659">
    <property type="entry name" value="KR"/>
    <property type="match status" value="2"/>
</dbReference>
<evidence type="ECO:0000313" key="13">
    <source>
        <dbReference type="EMBL" id="MFC4641016.1"/>
    </source>
</evidence>
<dbReference type="InterPro" id="IPR036736">
    <property type="entry name" value="ACP-like_sf"/>
</dbReference>
<feature type="region of interest" description="N-terminal hotdog fold" evidence="8">
    <location>
        <begin position="1530"/>
        <end position="1655"/>
    </location>
</feature>
<dbReference type="Pfam" id="PF18369">
    <property type="entry name" value="PKS_DE"/>
    <property type="match status" value="1"/>
</dbReference>
<comment type="caution">
    <text evidence="13">The sequence shown here is derived from an EMBL/GenBank/DDBJ whole genome shotgun (WGS) entry which is preliminary data.</text>
</comment>
<proteinExistence type="predicted"/>
<comment type="pathway">
    <text evidence="1">Antibiotic biosynthesis.</text>
</comment>
<dbReference type="Pfam" id="PF21089">
    <property type="entry name" value="PKS_DH_N"/>
    <property type="match status" value="1"/>
</dbReference>
<dbReference type="PROSITE" id="PS00012">
    <property type="entry name" value="PHOSPHOPANTETHEINE"/>
    <property type="match status" value="1"/>
</dbReference>
<dbReference type="PANTHER" id="PTHR43775">
    <property type="entry name" value="FATTY ACID SYNTHASE"/>
    <property type="match status" value="1"/>
</dbReference>
<feature type="domain" description="PKS/mFAS DH" evidence="12">
    <location>
        <begin position="1530"/>
        <end position="1805"/>
    </location>
</feature>
<reference evidence="14" key="1">
    <citation type="journal article" date="2019" name="Int. J. Syst. Evol. Microbiol.">
        <title>The Global Catalogue of Microorganisms (GCM) 10K type strain sequencing project: providing services to taxonomists for standard genome sequencing and annotation.</title>
        <authorList>
            <consortium name="The Broad Institute Genomics Platform"/>
            <consortium name="The Broad Institute Genome Sequencing Center for Infectious Disease"/>
            <person name="Wu L."/>
            <person name="Ma J."/>
        </authorList>
    </citation>
    <scope>NUCLEOTIDE SEQUENCE [LARGE SCALE GENOMIC DNA]</scope>
    <source>
        <strain evidence="14">CGMCC 4.7117</strain>
    </source>
</reference>
<evidence type="ECO:0000256" key="5">
    <source>
        <dbReference type="ARBA" id="ARBA00023194"/>
    </source>
</evidence>
<keyword evidence="7" id="KW-0012">Acyltransferase</keyword>
<dbReference type="Gene3D" id="3.40.47.10">
    <property type="match status" value="1"/>
</dbReference>
<feature type="domain" description="Ketosynthase family 3 (KS3)" evidence="11">
    <location>
        <begin position="643"/>
        <end position="1069"/>
    </location>
</feature>
<dbReference type="Pfam" id="PF00109">
    <property type="entry name" value="ketoacyl-synt"/>
    <property type="match status" value="1"/>
</dbReference>
<dbReference type="Gene3D" id="3.40.366.10">
    <property type="entry name" value="Malonyl-Coenzyme A Acyl Carrier Protein, domain 2"/>
    <property type="match status" value="1"/>
</dbReference>
<evidence type="ECO:0000259" key="12">
    <source>
        <dbReference type="PROSITE" id="PS52019"/>
    </source>
</evidence>
<evidence type="ECO:0000256" key="7">
    <source>
        <dbReference type="ARBA" id="ARBA00023315"/>
    </source>
</evidence>
<dbReference type="SMART" id="SM00825">
    <property type="entry name" value="PKS_KS"/>
    <property type="match status" value="1"/>
</dbReference>
<evidence type="ECO:0000256" key="6">
    <source>
        <dbReference type="ARBA" id="ARBA00023268"/>
    </source>
</evidence>
<dbReference type="InterPro" id="IPR013968">
    <property type="entry name" value="PKS_KR"/>
</dbReference>
<dbReference type="InterPro" id="IPR014043">
    <property type="entry name" value="Acyl_transferase_dom"/>
</dbReference>
<dbReference type="Pfam" id="PF16197">
    <property type="entry name" value="KAsynt_C_assoc"/>
    <property type="match status" value="1"/>
</dbReference>
<name>A0ABV9IH62_9ACTN</name>
<dbReference type="CDD" id="cd08956">
    <property type="entry name" value="KR_3_FAS_SDR_x"/>
    <property type="match status" value="1"/>
</dbReference>
<protein>
    <submittedName>
        <fullName evidence="13">SDR family NAD(P)-dependent oxidoreductase</fullName>
    </submittedName>
</protein>
<dbReference type="Pfam" id="PF14765">
    <property type="entry name" value="PS-DH"/>
    <property type="match status" value="1"/>
</dbReference>
<dbReference type="RefSeq" id="WP_381164556.1">
    <property type="nucleotide sequence ID" value="NZ_JBHSFR010000001.1"/>
</dbReference>
<sequence>MLFWKAVEEEDLSVLSTTLDVVEDRDRDAVASALPALAGWRRRSRQRAAADAWRYRVVWRRLGLVDPGRSAGSWLVVVPEGFAGDSRVTGTLDALRAHGAECVVREIAEAERGVLAERLASEGVARAGYGAVLSFLSLDERPQAAFPAVPVGLALLAALVPALADAGMTAPLWAVTTGGVDGPDGPEVSSAQALTWGFGLVAALEQPRLWGGLVDLPAAPDERVLRHLVGVLRGQGDEDQLAVRASGVFARRLVRAPLGGNGGSPDRRPWTPRGTVLITGGTGGVGGQIARRLAAAGAEHLLLAGRRGAAAQGTAELVGELERLGASVTVAACDVADPEALAALVAAVPQDRPLTAVVHAAGLGQQSLIAETTPEEFARVLEGKVVGARNLDTVLGDRPLDAFVLVSSNAGVWGGGGQGAYAAANAYLDALARDRRRRGLTATSVAWGSWAGAGLGAVDGAAERLARLGVTAMDPETAVRALFAAVERDETTVSVADVDWTRFAPGFTAARPSPLLSELPEVRAALREPETGGPVSGLAELPEGDREAALLKGVRAHAAAVLGHPDPSAVDPDAPFTGQGFDSMTAVQLRNTLVKAFGVRLPTTLLFDHPTPRAVAAFMVGELTGAPAPGDDVPAATAPVGDDDPIAIVGMAVRLPGGIGSPEDLWQLLDSGGEALSDFPTDRGWDIDAIYDPEPGLPGKTYTRTGGFLDGAADFDPAFFRISPREALGMDPQHRVFLETSWEVFERAGIDVTTLRSTRTGVFAGGFHTGYTIGADLIGEGVDGYTSHNNLPSVLSGRVAFTYGFEGPAVTVDTACSSSLVALHLAAQSLRSGESDLAVAGGVAVMARPSTFVEFSRQRGLAADGRNKAFAAAADGTGWSEGVAVVLVERLSDARRNGHTVLATVRGTAVNQDGASNGLTAPNGPSQQRVIRQALANAGLDARDVDLVEAHGTGTVLGDPIEAQALINTYGQDRDADRPLWLGSLKSNIGHTQAAAGMAGVIKTVLALRHRTMPRTLHVDAPTPHVDWSAGTVRLLTEPRPWDTEDRPRRAGVSAFGVSGTNAHVILEEAPYDQDAPVSQEEPPPAVVPWVLSAKTPAALADMARRLLDHAHNHPDLTPAQIGSSLLRRARLEHRAVIVGTDREELLRGLNALADGTPDRAVTTGNAGQNDGKLVFVFPGQGTQWAGMGAGLLDTSPVFADAITACEEALKPYVDWNLTDVLRQTPHAPSLDRVDVVQPASFALMTALARLWQHHGITPDAVIGHSQGEIAAAHIAGALTLHDAARIVALRSQAIARHLAGHGAMLSIPLPPDQIHLPDNLHIATLNGPHSTVAAGDPHAIDTLHTTLTTAGIRARKIPVDYASHTPHVETIQHELTQLLAPITPQPPTIPMYSTTDRGWITQPTLTAQYWYRNLRQQVHFHHGITTLTDTGHHTYLEISTHPVLTPTIQDTQTTALHTLRRNQPEPTTFHQALATLHTTTHHTPTWHLPTTPHTPLPTYPFQHQHYWLTPGRDEAATDIGAVGLDSSEHPLLGAIVRLPDSDGAVFVNRISVGTQPWLADHSVAGTVLLPGTALLELVVRAGDELGESVVSELVAEAPLVLPGAEAAQLRVTVGERDEAGLRSVSVHSRAADALDGTPWTRHVTGFLGGSRPAPAGLVSWPPPGAEPVPAEGFYDAQRAAGFEFGPLFRGLRRVWAGHDEVFAEVALPEDAEGVSGFLLHPALLDTALHAAAFLPGRSGPDAPARLPFAWSGVSVHAAGATALRVRIRPIGADDVTVDLTDATGAPVATIGALSMLPADLDRLSGRDTTGELLLRTVWEPLAVSATAQELPGAVLDLTEGETAAWPVGAAAPQRARSLVFRALEGIQRHLAAGVADEPLVVLTRAARRDPAMAAVWGLARVAQSENPGQVVLADVDEAPESRRLLPAALATGEPQLAVLGGSVTVPRLTSHEPGDAAARPLDPEGTVLVTGGTGTLGALVARRMVERHGVRRLLLTSRRGEAAPGAAALVEQLTALGASVTVAACDIGDPAQAERLVAEVPAAHPLTAVIHSAAVLDDGVFTALDPARVDRVFAPKVDGAWNLHLLTEHLDLAAFVLFSSASGTLGNAGQGNYAAGNGFLDGLAEYRRQRGLPALSLAWGLWEQASELTGALLAGAQGHLKQEVLAMSDEEGLALFDAALTGAAPAGGDADPSVLVPVKLSATALRRATHLPAVLRALVPRTRPAARRTDAAGSAEAADSLVDRLRPLAVPERLARLAETVIAHTAATLGHAGTGAIGARQAFKDLGFDSLAAVDLRNRLAAGTGLRLPATLVFDHPSPTALAEHLLDELGLAEVDREPVAERALGELRELMAVLGERLAEPADRAAVAAGLRRLAAEVHTPGPTAGSSGPAVPGTADLESATDDDILRLAEAELDLS</sequence>
<feature type="active site" description="Proton acceptor; for dehydratase activity" evidence="8">
    <location>
        <position position="1562"/>
    </location>
</feature>
<dbReference type="Pfam" id="PF00698">
    <property type="entry name" value="Acyl_transf_1"/>
    <property type="match status" value="1"/>
</dbReference>
<dbReference type="InterPro" id="IPR009081">
    <property type="entry name" value="PP-bd_ACP"/>
</dbReference>
<dbReference type="Pfam" id="PF22953">
    <property type="entry name" value="SpnB_Rossmann"/>
    <property type="match status" value="1"/>
</dbReference>
<dbReference type="InterPro" id="IPR001227">
    <property type="entry name" value="Ac_transferase_dom_sf"/>
</dbReference>
<dbReference type="EMBL" id="JBHSFR010000001">
    <property type="protein sequence ID" value="MFC4641016.1"/>
    <property type="molecule type" value="Genomic_DNA"/>
</dbReference>
<dbReference type="Pfam" id="PF02801">
    <property type="entry name" value="Ketoacyl-synt_C"/>
    <property type="match status" value="1"/>
</dbReference>
<evidence type="ECO:0000256" key="1">
    <source>
        <dbReference type="ARBA" id="ARBA00004792"/>
    </source>
</evidence>
<dbReference type="Proteomes" id="UP001595913">
    <property type="component" value="Unassembled WGS sequence"/>
</dbReference>
<dbReference type="SMART" id="SM01294">
    <property type="entry name" value="PKS_PP_betabranch"/>
    <property type="match status" value="2"/>
</dbReference>
<dbReference type="Gene3D" id="3.10.129.110">
    <property type="entry name" value="Polyketide synthase dehydratase"/>
    <property type="match status" value="1"/>
</dbReference>
<keyword evidence="4" id="KW-0808">Transferase</keyword>
<dbReference type="CDD" id="cd08952">
    <property type="entry name" value="KR_1_SDR_x"/>
    <property type="match status" value="1"/>
</dbReference>
<evidence type="ECO:0000256" key="8">
    <source>
        <dbReference type="PROSITE-ProRule" id="PRU01363"/>
    </source>
</evidence>
<dbReference type="InterPro" id="IPR041618">
    <property type="entry name" value="PKS_DE"/>
</dbReference>
<dbReference type="Gene3D" id="3.30.70.3290">
    <property type="match status" value="1"/>
</dbReference>
<dbReference type="InterPro" id="IPR016036">
    <property type="entry name" value="Malonyl_transacylase_ACP-bd"/>
</dbReference>
<evidence type="ECO:0000256" key="3">
    <source>
        <dbReference type="ARBA" id="ARBA00022553"/>
    </source>
</evidence>
<feature type="domain" description="Carrier" evidence="10">
    <location>
        <begin position="2256"/>
        <end position="2331"/>
    </location>
</feature>
<keyword evidence="5" id="KW-0045">Antibiotic biosynthesis</keyword>
<dbReference type="InterPro" id="IPR049900">
    <property type="entry name" value="PKS_mFAS_DH"/>
</dbReference>
<dbReference type="InterPro" id="IPR014030">
    <property type="entry name" value="Ketoacyl_synth_N"/>
</dbReference>
<dbReference type="InterPro" id="IPR057326">
    <property type="entry name" value="KR_dom"/>
</dbReference>
<dbReference type="InterPro" id="IPR050091">
    <property type="entry name" value="PKS_NRPS_Biosynth_Enz"/>
</dbReference>
<organism evidence="13 14">
    <name type="scientific">Streptomyces mangrovi</name>
    <dbReference type="NCBI Taxonomy" id="1206892"/>
    <lineage>
        <taxon>Bacteria</taxon>
        <taxon>Bacillati</taxon>
        <taxon>Actinomycetota</taxon>
        <taxon>Actinomycetes</taxon>
        <taxon>Kitasatosporales</taxon>
        <taxon>Streptomycetaceae</taxon>
        <taxon>Streptomyces</taxon>
    </lineage>
</organism>
<dbReference type="InterPro" id="IPR014031">
    <property type="entry name" value="Ketoacyl_synth_C"/>
</dbReference>
<dbReference type="SUPFAM" id="SSF52151">
    <property type="entry name" value="FabD/lysophospholipase-like"/>
    <property type="match status" value="1"/>
</dbReference>
<evidence type="ECO:0000256" key="4">
    <source>
        <dbReference type="ARBA" id="ARBA00022679"/>
    </source>
</evidence>
<evidence type="ECO:0000256" key="9">
    <source>
        <dbReference type="SAM" id="MobiDB-lite"/>
    </source>
</evidence>
<dbReference type="InterPro" id="IPR016035">
    <property type="entry name" value="Acyl_Trfase/lysoPLipase"/>
</dbReference>
<accession>A0ABV9IH62</accession>
<evidence type="ECO:0000313" key="14">
    <source>
        <dbReference type="Proteomes" id="UP001595913"/>
    </source>
</evidence>
<dbReference type="InterPro" id="IPR006162">
    <property type="entry name" value="Ppantetheine_attach_site"/>
</dbReference>
<evidence type="ECO:0000256" key="2">
    <source>
        <dbReference type="ARBA" id="ARBA00022450"/>
    </source>
</evidence>
<dbReference type="PROSITE" id="PS50075">
    <property type="entry name" value="CARRIER"/>
    <property type="match status" value="2"/>
</dbReference>
<dbReference type="InterPro" id="IPR036291">
    <property type="entry name" value="NAD(P)-bd_dom_sf"/>
</dbReference>
<dbReference type="SMART" id="SM00822">
    <property type="entry name" value="PKS_KR"/>
    <property type="match status" value="2"/>
</dbReference>
<dbReference type="CDD" id="cd00833">
    <property type="entry name" value="PKS"/>
    <property type="match status" value="1"/>
</dbReference>
<keyword evidence="3" id="KW-0597">Phosphoprotein</keyword>
<dbReference type="PROSITE" id="PS52004">
    <property type="entry name" value="KS3_2"/>
    <property type="match status" value="1"/>
</dbReference>
<dbReference type="InterPro" id="IPR016039">
    <property type="entry name" value="Thiolase-like"/>
</dbReference>
<dbReference type="InterPro" id="IPR049552">
    <property type="entry name" value="PKS_DH_N"/>
</dbReference>
<dbReference type="PROSITE" id="PS52019">
    <property type="entry name" value="PKS_MFAS_DH"/>
    <property type="match status" value="1"/>
</dbReference>
<dbReference type="PROSITE" id="PS00606">
    <property type="entry name" value="KS3_1"/>
    <property type="match status" value="1"/>
</dbReference>
<evidence type="ECO:0000259" key="11">
    <source>
        <dbReference type="PROSITE" id="PS52004"/>
    </source>
</evidence>
<dbReference type="InterPro" id="IPR042104">
    <property type="entry name" value="PKS_dehydratase_sf"/>
</dbReference>
<dbReference type="SUPFAM" id="SSF47336">
    <property type="entry name" value="ACP-like"/>
    <property type="match status" value="2"/>
</dbReference>
<dbReference type="Gene3D" id="3.40.50.720">
    <property type="entry name" value="NAD(P)-binding Rossmann-like Domain"/>
    <property type="match status" value="2"/>
</dbReference>
<dbReference type="SMART" id="SM00823">
    <property type="entry name" value="PKS_PP"/>
    <property type="match status" value="2"/>
</dbReference>
<dbReference type="SUPFAM" id="SSF55048">
    <property type="entry name" value="Probable ACP-binding domain of malonyl-CoA ACP transacylase"/>
    <property type="match status" value="1"/>
</dbReference>
<dbReference type="InterPro" id="IPR049551">
    <property type="entry name" value="PKS_DH_C"/>
</dbReference>
<dbReference type="InterPro" id="IPR055123">
    <property type="entry name" value="SpnB-like_Rossmann"/>
</dbReference>
<dbReference type="InterPro" id="IPR020807">
    <property type="entry name" value="PKS_DH"/>
</dbReference>
<dbReference type="SMART" id="SM00826">
    <property type="entry name" value="PKS_DH"/>
    <property type="match status" value="1"/>
</dbReference>